<dbReference type="STRING" id="61647.LG71_08750"/>
<dbReference type="FunFam" id="1.20.5.50:FF:000001">
    <property type="entry name" value="Cell division protein ZapA"/>
    <property type="match status" value="1"/>
</dbReference>
<dbReference type="InterPro" id="IPR042233">
    <property type="entry name" value="Cell_div_ZapA_N"/>
</dbReference>
<dbReference type="PATRIC" id="fig|61647.13.peg.1279"/>
<reference evidence="13 15" key="1">
    <citation type="submission" date="2015-05" db="EMBL/GenBank/DDBJ databases">
        <title>Genome sequences of Pluralibacter gergoviae.</title>
        <authorList>
            <person name="Greninger A.L."/>
            <person name="Miller S."/>
        </authorList>
    </citation>
    <scope>NUCLEOTIDE SEQUENCE [LARGE SCALE GENOMIC DNA]</scope>
    <source>
        <strain evidence="13 15">JS81F13</strain>
    </source>
</reference>
<dbReference type="EMBL" id="LDZF01000019">
    <property type="protein sequence ID" value="KMK12342.1"/>
    <property type="molecule type" value="Genomic_DNA"/>
</dbReference>
<dbReference type="GO" id="GO:0043093">
    <property type="term" value="P:FtsZ-dependent cytokinesis"/>
    <property type="evidence" value="ECO:0007669"/>
    <property type="project" value="TreeGrafter"/>
</dbReference>
<dbReference type="GO" id="GO:0005886">
    <property type="term" value="C:plasma membrane"/>
    <property type="evidence" value="ECO:0007669"/>
    <property type="project" value="UniProtKB-UniRule"/>
</dbReference>
<comment type="function">
    <text evidence="8 11">Activator of cell division through the inhibition of FtsZ GTPase activity, therefore promoting FtsZ assembly into bundles of protofilaments necessary for the formation of the division Z ring. It is recruited early at mid-cell but it is not essential for cell division.</text>
</comment>
<dbReference type="InterPro" id="IPR036192">
    <property type="entry name" value="Cell_div_ZapA-like_sf"/>
</dbReference>
<dbReference type="eggNOG" id="COG3027">
    <property type="taxonomic scope" value="Bacteria"/>
</dbReference>
<evidence type="ECO:0000313" key="14">
    <source>
        <dbReference type="EMBL" id="MDQ2311771.1"/>
    </source>
</evidence>
<dbReference type="Gene3D" id="3.30.160.880">
    <property type="entry name" value="Cell division protein ZapA protomer, N-terminal domain"/>
    <property type="match status" value="1"/>
</dbReference>
<keyword evidence="5 11" id="KW-0175">Coiled coil</keyword>
<dbReference type="EMBL" id="JAVDNV010000020">
    <property type="protein sequence ID" value="MDQ2311771.1"/>
    <property type="molecule type" value="Genomic_DNA"/>
</dbReference>
<evidence type="ECO:0000256" key="1">
    <source>
        <dbReference type="ARBA" id="ARBA00010074"/>
    </source>
</evidence>
<dbReference type="GO" id="GO:0030428">
    <property type="term" value="C:cell septum"/>
    <property type="evidence" value="ECO:0007669"/>
    <property type="project" value="TreeGrafter"/>
</dbReference>
<evidence type="ECO:0000256" key="10">
    <source>
        <dbReference type="ARBA" id="ARBA00033158"/>
    </source>
</evidence>
<comment type="similarity">
    <text evidence="1 11">Belongs to the ZapA family. Type 1 subfamily.</text>
</comment>
<keyword evidence="15" id="KW-1185">Reference proteome</keyword>
<evidence type="ECO:0000256" key="5">
    <source>
        <dbReference type="ARBA" id="ARBA00023054"/>
    </source>
</evidence>
<dbReference type="HAMAP" id="MF_02012">
    <property type="entry name" value="ZapA_type1"/>
    <property type="match status" value="1"/>
</dbReference>
<evidence type="ECO:0000256" key="8">
    <source>
        <dbReference type="ARBA" id="ARBA00024910"/>
    </source>
</evidence>
<dbReference type="NCBIfam" id="NF008209">
    <property type="entry name" value="PRK10972.1"/>
    <property type="match status" value="1"/>
</dbReference>
<name>A0A089QZV8_PLUGE</name>
<feature type="coiled-coil region" evidence="11">
    <location>
        <begin position="24"/>
        <end position="51"/>
    </location>
</feature>
<accession>A0A089QZV8</accession>
<proteinExistence type="inferred from homology"/>
<gene>
    <name evidence="11 12" type="primary">zapA</name>
    <name evidence="13" type="ORF">ABW06_17185</name>
    <name evidence="12" type="ORF">QEG54_002363</name>
    <name evidence="14" type="ORF">RBJ30_22145</name>
</gene>
<dbReference type="EMBL" id="ABLOKC030000011">
    <property type="protein sequence ID" value="EML1471630.1"/>
    <property type="molecule type" value="Genomic_DNA"/>
</dbReference>
<evidence type="ECO:0000256" key="7">
    <source>
        <dbReference type="ARBA" id="ARBA00023306"/>
    </source>
</evidence>
<dbReference type="InterPro" id="IPR023771">
    <property type="entry name" value="Cell_div_ZapA_eubact"/>
</dbReference>
<dbReference type="GeneID" id="61386690"/>
<keyword evidence="4 11" id="KW-0132">Cell division</keyword>
<evidence type="ECO:0000256" key="9">
    <source>
        <dbReference type="ARBA" id="ARBA00026068"/>
    </source>
</evidence>
<dbReference type="PANTHER" id="PTHR34981">
    <property type="entry name" value="CELL DIVISION PROTEIN ZAPA"/>
    <property type="match status" value="1"/>
</dbReference>
<dbReference type="PANTHER" id="PTHR34981:SF1">
    <property type="entry name" value="CELL DIVISION PROTEIN ZAPA"/>
    <property type="match status" value="1"/>
</dbReference>
<keyword evidence="7 11" id="KW-0131">Cell cycle</keyword>
<dbReference type="OrthoDB" id="5917174at2"/>
<dbReference type="InterPro" id="IPR007838">
    <property type="entry name" value="Cell_div_ZapA-like"/>
</dbReference>
<evidence type="ECO:0000313" key="13">
    <source>
        <dbReference type="EMBL" id="KMK12342.1"/>
    </source>
</evidence>
<dbReference type="AlphaFoldDB" id="A0A089QZV8"/>
<dbReference type="GO" id="GO:0000921">
    <property type="term" value="P:septin ring assembly"/>
    <property type="evidence" value="ECO:0007669"/>
    <property type="project" value="TreeGrafter"/>
</dbReference>
<protein>
    <recommendedName>
        <fullName evidence="2 11">Cell division protein ZapA</fullName>
    </recommendedName>
    <alternativeName>
        <fullName evidence="10 11">Z ring-associated protein ZapA</fullName>
    </alternativeName>
</protein>
<dbReference type="FunFam" id="3.30.160.880:FF:000001">
    <property type="entry name" value="Cell division protein ZapA"/>
    <property type="match status" value="1"/>
</dbReference>
<evidence type="ECO:0000256" key="3">
    <source>
        <dbReference type="ARBA" id="ARBA00022490"/>
    </source>
</evidence>
<dbReference type="Proteomes" id="UP000036196">
    <property type="component" value="Unassembled WGS sequence"/>
</dbReference>
<comment type="subcellular location">
    <subcellularLocation>
        <location evidence="11">Cytoplasm</location>
    </subcellularLocation>
    <text evidence="11">Localizes at mid-cell.</text>
</comment>
<dbReference type="SUPFAM" id="SSF102829">
    <property type="entry name" value="Cell division protein ZapA-like"/>
    <property type="match status" value="1"/>
</dbReference>
<dbReference type="GO" id="GO:0000917">
    <property type="term" value="P:division septum assembly"/>
    <property type="evidence" value="ECO:0007669"/>
    <property type="project" value="UniProtKB-KW"/>
</dbReference>
<reference evidence="12" key="3">
    <citation type="submission" date="2024-02" db="EMBL/GenBank/DDBJ databases">
        <authorList>
            <consortium name="Clinical and Environmental Microbiology Branch: Whole genome sequencing antimicrobial resistance pathogens in the healthcare setting"/>
        </authorList>
    </citation>
    <scope>NUCLEOTIDE SEQUENCE</scope>
    <source>
        <strain evidence="12">2021DK-00143</strain>
    </source>
</reference>
<reference evidence="14" key="2">
    <citation type="submission" date="2023-08" db="EMBL/GenBank/DDBJ databases">
        <title>WGS of pathogenic bacterial species, Los Angeles County Public Health Laboratories.</title>
        <authorList>
            <person name="Garrigues J.M."/>
            <person name="Green N.M."/>
        </authorList>
    </citation>
    <scope>NUCLEOTIDE SEQUENCE</scope>
    <source>
        <strain evidence="14">LACPHL-BACT-2023-00068</strain>
    </source>
</reference>
<dbReference type="RefSeq" id="WP_043082106.1">
    <property type="nucleotide sequence ID" value="NZ_CACVCI010000001.1"/>
</dbReference>
<dbReference type="GO" id="GO:0005829">
    <property type="term" value="C:cytosol"/>
    <property type="evidence" value="ECO:0007669"/>
    <property type="project" value="TreeGrafter"/>
</dbReference>
<evidence type="ECO:0000256" key="6">
    <source>
        <dbReference type="ARBA" id="ARBA00023210"/>
    </source>
</evidence>
<evidence type="ECO:0000256" key="11">
    <source>
        <dbReference type="HAMAP-Rule" id="MF_02012"/>
    </source>
</evidence>
<dbReference type="Pfam" id="PF05164">
    <property type="entry name" value="ZapA"/>
    <property type="match status" value="1"/>
</dbReference>
<dbReference type="Proteomes" id="UP001236270">
    <property type="component" value="Unassembled WGS sequence"/>
</dbReference>
<dbReference type="Gene3D" id="1.20.5.50">
    <property type="match status" value="1"/>
</dbReference>
<evidence type="ECO:0000313" key="15">
    <source>
        <dbReference type="Proteomes" id="UP000036196"/>
    </source>
</evidence>
<evidence type="ECO:0000256" key="2">
    <source>
        <dbReference type="ARBA" id="ARBA00015195"/>
    </source>
</evidence>
<dbReference type="GO" id="GO:0032153">
    <property type="term" value="C:cell division site"/>
    <property type="evidence" value="ECO:0007669"/>
    <property type="project" value="TreeGrafter"/>
</dbReference>
<organism evidence="13 15">
    <name type="scientific">Pluralibacter gergoviae</name>
    <name type="common">Enterobacter gergoviae</name>
    <dbReference type="NCBI Taxonomy" id="61647"/>
    <lineage>
        <taxon>Bacteria</taxon>
        <taxon>Pseudomonadati</taxon>
        <taxon>Pseudomonadota</taxon>
        <taxon>Gammaproteobacteria</taxon>
        <taxon>Enterobacterales</taxon>
        <taxon>Enterobacteriaceae</taxon>
        <taxon>Pluralibacter</taxon>
    </lineage>
</organism>
<evidence type="ECO:0000256" key="4">
    <source>
        <dbReference type="ARBA" id="ARBA00022618"/>
    </source>
</evidence>
<comment type="caution">
    <text evidence="13">The sequence shown here is derived from an EMBL/GenBank/DDBJ whole genome shotgun (WGS) entry which is preliminary data.</text>
</comment>
<comment type="subunit">
    <text evidence="9 11">Homodimer. Interacts with FtsZ.</text>
</comment>
<keyword evidence="3 11" id="KW-0963">Cytoplasm</keyword>
<dbReference type="KEGG" id="pge:LG71_08750"/>
<evidence type="ECO:0000313" key="12">
    <source>
        <dbReference type="EMBL" id="EML1471630.1"/>
    </source>
</evidence>
<keyword evidence="6 11" id="KW-0717">Septation</keyword>
<sequence length="109" mass="12494">MSAQPVDIEIFGRSLRVNCPPEQRDALQLAADDLNQRLQDLKERTRVTNTEQLVFIAALNISYELTQEKAKTRDYAASMEHRIRMLQQTIEQALLDQGRISEKTGSSFE</sequence>